<gene>
    <name evidence="7" type="ORF">AN618_22260</name>
</gene>
<dbReference type="GO" id="GO:0042254">
    <property type="term" value="P:ribosome biogenesis"/>
    <property type="evidence" value="ECO:0007669"/>
    <property type="project" value="UniProtKB-KW"/>
</dbReference>
<sequence>MIRITVTLDENERVRELSLKGHAGYAEYGRDIVCAAVSALVETAVLGLENVAKIRIFPVKKEGYFHLVLPENEQEEKLSKASVILETTVLGLKDIARTYPAYVKFETRRKGGV</sequence>
<dbReference type="STRING" id="520764.AN618_22260"/>
<dbReference type="RefSeq" id="WP_066355074.1">
    <property type="nucleotide sequence ID" value="NZ_LOED01000043.1"/>
</dbReference>
<dbReference type="OrthoDB" id="48998at2"/>
<keyword evidence="1" id="KW-0690">Ribosome biogenesis</keyword>
<proteinExistence type="inferred from homology"/>
<dbReference type="Gene3D" id="3.30.70.1490">
    <property type="entry name" value="Cysteine protease Prp"/>
    <property type="match status" value="1"/>
</dbReference>
<evidence type="ECO:0000256" key="4">
    <source>
        <dbReference type="ARBA" id="ARBA00022807"/>
    </source>
</evidence>
<evidence type="ECO:0000256" key="3">
    <source>
        <dbReference type="ARBA" id="ARBA00022801"/>
    </source>
</evidence>
<dbReference type="CDD" id="cd16332">
    <property type="entry name" value="Prp-like"/>
    <property type="match status" value="1"/>
</dbReference>
<dbReference type="GO" id="GO:0008234">
    <property type="term" value="F:cysteine-type peptidase activity"/>
    <property type="evidence" value="ECO:0007669"/>
    <property type="project" value="UniProtKB-KW"/>
</dbReference>
<accession>A0A140L255</accession>
<dbReference type="PANTHER" id="PTHR39178:SF1">
    <property type="entry name" value="RIBOSOMAL-PROCESSING CYSTEINE PROTEASE PRP"/>
    <property type="match status" value="1"/>
</dbReference>
<reference evidence="7 8" key="1">
    <citation type="submission" date="2015-12" db="EMBL/GenBank/DDBJ databases">
        <title>Draft genome sequnece of Fervidicola ferrireducens strain Y170.</title>
        <authorList>
            <person name="Patel B.K."/>
        </authorList>
    </citation>
    <scope>NUCLEOTIDE SEQUENCE [LARGE SCALE GENOMIC DNA]</scope>
    <source>
        <strain evidence="7 8">Y170</strain>
    </source>
</reference>
<dbReference type="Pfam" id="PF04327">
    <property type="entry name" value="Peptidase_Prp"/>
    <property type="match status" value="1"/>
</dbReference>
<name>A0A140L255_9FIRM</name>
<dbReference type="InterPro" id="IPR007422">
    <property type="entry name" value="Peptidase_Prp"/>
</dbReference>
<protein>
    <recommendedName>
        <fullName evidence="6">Ribosomal processing cysteine protease Prp</fullName>
    </recommendedName>
</protein>
<dbReference type="Proteomes" id="UP000070427">
    <property type="component" value="Unassembled WGS sequence"/>
</dbReference>
<keyword evidence="8" id="KW-1185">Reference proteome</keyword>
<dbReference type="GO" id="GO:0006508">
    <property type="term" value="P:proteolysis"/>
    <property type="evidence" value="ECO:0007669"/>
    <property type="project" value="UniProtKB-KW"/>
</dbReference>
<evidence type="ECO:0000256" key="1">
    <source>
        <dbReference type="ARBA" id="ARBA00022517"/>
    </source>
</evidence>
<evidence type="ECO:0000256" key="5">
    <source>
        <dbReference type="ARBA" id="ARBA00044503"/>
    </source>
</evidence>
<evidence type="ECO:0000256" key="6">
    <source>
        <dbReference type="ARBA" id="ARBA00044538"/>
    </source>
</evidence>
<keyword evidence="2" id="KW-0645">Protease</keyword>
<organism evidence="7 8">
    <name type="scientific">Fervidicola ferrireducens</name>
    <dbReference type="NCBI Taxonomy" id="520764"/>
    <lineage>
        <taxon>Bacteria</taxon>
        <taxon>Bacillati</taxon>
        <taxon>Bacillota</taxon>
        <taxon>Clostridia</taxon>
        <taxon>Thermosediminibacterales</taxon>
        <taxon>Thermosediminibacteraceae</taxon>
        <taxon>Fervidicola</taxon>
    </lineage>
</organism>
<dbReference type="InterPro" id="IPR036764">
    <property type="entry name" value="Peptidase_Prp_sf"/>
</dbReference>
<dbReference type="PATRIC" id="fig|520764.3.peg.2393"/>
<dbReference type="FunCoup" id="A0A140L255">
    <property type="interactions" value="12"/>
</dbReference>
<evidence type="ECO:0000313" key="8">
    <source>
        <dbReference type="Proteomes" id="UP000070427"/>
    </source>
</evidence>
<dbReference type="AlphaFoldDB" id="A0A140L255"/>
<dbReference type="PANTHER" id="PTHR39178">
    <property type="entry name" value="HYPOTHETICAL RIBOSOME-ASSOCIATED PROTEIN"/>
    <property type="match status" value="1"/>
</dbReference>
<keyword evidence="3" id="KW-0378">Hydrolase</keyword>
<keyword evidence="4" id="KW-0788">Thiol protease</keyword>
<evidence type="ECO:0000256" key="2">
    <source>
        <dbReference type="ARBA" id="ARBA00022670"/>
    </source>
</evidence>
<evidence type="ECO:0000313" key="7">
    <source>
        <dbReference type="EMBL" id="KXG74630.1"/>
    </source>
</evidence>
<dbReference type="SUPFAM" id="SSF118010">
    <property type="entry name" value="TM1457-like"/>
    <property type="match status" value="1"/>
</dbReference>
<dbReference type="EMBL" id="LOED01000043">
    <property type="protein sequence ID" value="KXG74630.1"/>
    <property type="molecule type" value="Genomic_DNA"/>
</dbReference>
<dbReference type="InParanoid" id="A0A140L255"/>
<comment type="caution">
    <text evidence="7">The sequence shown here is derived from an EMBL/GenBank/DDBJ whole genome shotgun (WGS) entry which is preliminary data.</text>
</comment>
<comment type="similarity">
    <text evidence="5">Belongs to the Prp family.</text>
</comment>